<proteinExistence type="predicted"/>
<evidence type="ECO:0008006" key="3">
    <source>
        <dbReference type="Google" id="ProtNLM"/>
    </source>
</evidence>
<dbReference type="AlphaFoldDB" id="A0A0W7WYQ2"/>
<reference evidence="1 2" key="1">
    <citation type="submission" date="2015-12" db="EMBL/GenBank/DDBJ databases">
        <title>Draft genome sequence of Streptomyces silvensis ATCC 53525, a producer of novel hormone antagonists.</title>
        <authorList>
            <person name="Johnston C.W."/>
            <person name="Li Y."/>
            <person name="Magarvey N.A."/>
        </authorList>
    </citation>
    <scope>NUCLEOTIDE SEQUENCE [LARGE SCALE GENOMIC DNA]</scope>
    <source>
        <strain evidence="1 2">ATCC 53525</strain>
    </source>
</reference>
<accession>A0A0W7WYQ2</accession>
<evidence type="ECO:0000313" key="2">
    <source>
        <dbReference type="Proteomes" id="UP000054804"/>
    </source>
</evidence>
<dbReference type="Pfam" id="PF10977">
    <property type="entry name" value="DUF2797"/>
    <property type="match status" value="1"/>
</dbReference>
<dbReference type="STRING" id="1765722.AT728_13250"/>
<protein>
    <recommendedName>
        <fullName evidence="3">DUF2797 domain-containing protein</fullName>
    </recommendedName>
</protein>
<name>A0A0W7WYQ2_9ACTN</name>
<dbReference type="EMBL" id="LOCL01000042">
    <property type="protein sequence ID" value="KUF15700.1"/>
    <property type="molecule type" value="Genomic_DNA"/>
</dbReference>
<dbReference type="Proteomes" id="UP000054804">
    <property type="component" value="Unassembled WGS sequence"/>
</dbReference>
<sequence>MLGFMTWWCTGVRWRVGAGPVLGWYAPGRGERQSVLSAGDPIAFRVRGGRRCLGVWRGGRWTVCPTGAAVPGRVTRAQCEECARVDRAHSVAADTYADDPRPYHVYVAWFGPGLVKVGITGVARGGARLLEQGAVAYTWLGRGPLMAARRTEELLRTALGVPDRIPYERKRALRARLPGAAERAEEIARVHGQAMALGALPDSLERLPCGVVDHGEVFGLAALGRSGPPPGSGDSGCFVDAGRVVRELTDGGVVAGTLVAAAGPDLHLRLEAGAGAREQRAGARELVIDSRLMSGWRLVGLGDGTSASGDTNDTSAAGRGGVAEGVTVPVREIPVVQGGLF</sequence>
<evidence type="ECO:0000313" key="1">
    <source>
        <dbReference type="EMBL" id="KUF15700.1"/>
    </source>
</evidence>
<keyword evidence="2" id="KW-1185">Reference proteome</keyword>
<gene>
    <name evidence="1" type="ORF">AT728_13250</name>
</gene>
<organism evidence="1 2">
    <name type="scientific">Streptomyces silvensis</name>
    <dbReference type="NCBI Taxonomy" id="1765722"/>
    <lineage>
        <taxon>Bacteria</taxon>
        <taxon>Bacillati</taxon>
        <taxon>Actinomycetota</taxon>
        <taxon>Actinomycetes</taxon>
        <taxon>Kitasatosporales</taxon>
        <taxon>Streptomycetaceae</taxon>
        <taxon>Streptomyces</taxon>
    </lineage>
</organism>
<dbReference type="OrthoDB" id="3171606at2"/>
<comment type="caution">
    <text evidence="1">The sequence shown here is derived from an EMBL/GenBank/DDBJ whole genome shotgun (WGS) entry which is preliminary data.</text>
</comment>
<dbReference type="InterPro" id="IPR021246">
    <property type="entry name" value="DUF2797"/>
</dbReference>